<dbReference type="InterPro" id="IPR043137">
    <property type="entry name" value="GGT_ssub_C"/>
</dbReference>
<dbReference type="InterPro" id="IPR029055">
    <property type="entry name" value="Ntn_hydrolases_N"/>
</dbReference>
<dbReference type="EMBL" id="ADVL01000525">
    <property type="protein sequence ID" value="EFH11068.1"/>
    <property type="molecule type" value="Genomic_DNA"/>
</dbReference>
<organism evidence="1 2">
    <name type="scientific">Pseudoroseomonas cervicalis ATCC 49957</name>
    <dbReference type="NCBI Taxonomy" id="525371"/>
    <lineage>
        <taxon>Bacteria</taxon>
        <taxon>Pseudomonadati</taxon>
        <taxon>Pseudomonadota</taxon>
        <taxon>Alphaproteobacteria</taxon>
        <taxon>Acetobacterales</taxon>
        <taxon>Roseomonadaceae</taxon>
        <taxon>Roseomonas</taxon>
    </lineage>
</organism>
<protein>
    <submittedName>
        <fullName evidence="1">Uncharacterized protein</fullName>
    </submittedName>
</protein>
<dbReference type="HOGENOM" id="CLU_2579689_0_0_5"/>
<keyword evidence="2" id="KW-1185">Reference proteome</keyword>
<comment type="caution">
    <text evidence="1">The sequence shown here is derived from an EMBL/GenBank/DDBJ whole genome shotgun (WGS) entry which is preliminary data.</text>
</comment>
<gene>
    <name evidence="1" type="ORF">HMPREF0731_2711</name>
</gene>
<feature type="non-terminal residue" evidence="1">
    <location>
        <position position="81"/>
    </location>
</feature>
<evidence type="ECO:0000313" key="1">
    <source>
        <dbReference type="EMBL" id="EFH11068.1"/>
    </source>
</evidence>
<sequence length="81" mass="8196">MAEPLLPASASLVTLDRDGNAVSCAFTMNNLFGTGRVLPQLGFLAAAAPGQGRVEPPLLAAAIAHNASLKAFRYAAASSGQ</sequence>
<proteinExistence type="predicted"/>
<dbReference type="AlphaFoldDB" id="D5RNQ0"/>
<dbReference type="Gene3D" id="3.60.20.40">
    <property type="match status" value="1"/>
</dbReference>
<dbReference type="SUPFAM" id="SSF56235">
    <property type="entry name" value="N-terminal nucleophile aminohydrolases (Ntn hydrolases)"/>
    <property type="match status" value="1"/>
</dbReference>
<accession>D5RNQ0</accession>
<reference evidence="1 2" key="1">
    <citation type="submission" date="2010-04" db="EMBL/GenBank/DDBJ databases">
        <authorList>
            <person name="Qin X."/>
            <person name="Bachman B."/>
            <person name="Battles P."/>
            <person name="Bell A."/>
            <person name="Bess C."/>
            <person name="Bickham C."/>
            <person name="Chaboub L."/>
            <person name="Chen D."/>
            <person name="Coyle M."/>
            <person name="Deiros D.R."/>
            <person name="Dinh H."/>
            <person name="Forbes L."/>
            <person name="Fowler G."/>
            <person name="Francisco L."/>
            <person name="Fu Q."/>
            <person name="Gubbala S."/>
            <person name="Hale W."/>
            <person name="Han Y."/>
            <person name="Hemphill L."/>
            <person name="Highlander S.K."/>
            <person name="Hirani K."/>
            <person name="Hogues M."/>
            <person name="Jackson L."/>
            <person name="Jakkamsetti A."/>
            <person name="Javaid M."/>
            <person name="Jiang H."/>
            <person name="Korchina V."/>
            <person name="Kovar C."/>
            <person name="Lara F."/>
            <person name="Lee S."/>
            <person name="Mata R."/>
            <person name="Mathew T."/>
            <person name="Moen C."/>
            <person name="Morales K."/>
            <person name="Munidasa M."/>
            <person name="Nazareth L."/>
            <person name="Ngo R."/>
            <person name="Nguyen L."/>
            <person name="Okwuonu G."/>
            <person name="Ongeri F."/>
            <person name="Patil S."/>
            <person name="Petrosino J."/>
            <person name="Pham C."/>
            <person name="Pham P."/>
            <person name="Pu L.-L."/>
            <person name="Puazo M."/>
            <person name="Raj R."/>
            <person name="Reid J."/>
            <person name="Rouhana J."/>
            <person name="Saada N."/>
            <person name="Shang Y."/>
            <person name="Simmons D."/>
            <person name="Thornton R."/>
            <person name="Warren J."/>
            <person name="Weissenberger G."/>
            <person name="Zhang J."/>
            <person name="Zhang L."/>
            <person name="Zhou C."/>
            <person name="Zhu D."/>
            <person name="Muzny D."/>
            <person name="Worley K."/>
            <person name="Gibbs R."/>
        </authorList>
    </citation>
    <scope>NUCLEOTIDE SEQUENCE [LARGE SCALE GENOMIC DNA]</scope>
    <source>
        <strain evidence="1 2">ATCC 49957</strain>
    </source>
</reference>
<name>D5RNQ0_9PROT</name>
<evidence type="ECO:0000313" key="2">
    <source>
        <dbReference type="Proteomes" id="UP000005324"/>
    </source>
</evidence>
<dbReference type="Proteomes" id="UP000005324">
    <property type="component" value="Unassembled WGS sequence"/>
</dbReference>